<dbReference type="AlphaFoldDB" id="A0A8J6ED72"/>
<gene>
    <name evidence="2" type="ORF">GDO78_015832</name>
</gene>
<feature type="compositionally biased region" description="Polar residues" evidence="1">
    <location>
        <begin position="52"/>
        <end position="61"/>
    </location>
</feature>
<evidence type="ECO:0000256" key="1">
    <source>
        <dbReference type="SAM" id="MobiDB-lite"/>
    </source>
</evidence>
<evidence type="ECO:0000313" key="3">
    <source>
        <dbReference type="Proteomes" id="UP000770717"/>
    </source>
</evidence>
<feature type="region of interest" description="Disordered" evidence="1">
    <location>
        <begin position="49"/>
        <end position="74"/>
    </location>
</feature>
<name>A0A8J6ED72_ELECQ</name>
<proteinExistence type="predicted"/>
<organism evidence="2 3">
    <name type="scientific">Eleutherodactylus coqui</name>
    <name type="common">Puerto Rican coqui</name>
    <dbReference type="NCBI Taxonomy" id="57060"/>
    <lineage>
        <taxon>Eukaryota</taxon>
        <taxon>Metazoa</taxon>
        <taxon>Chordata</taxon>
        <taxon>Craniata</taxon>
        <taxon>Vertebrata</taxon>
        <taxon>Euteleostomi</taxon>
        <taxon>Amphibia</taxon>
        <taxon>Batrachia</taxon>
        <taxon>Anura</taxon>
        <taxon>Neobatrachia</taxon>
        <taxon>Hyloidea</taxon>
        <taxon>Eleutherodactylidae</taxon>
        <taxon>Eleutherodactylinae</taxon>
        <taxon>Eleutherodactylus</taxon>
        <taxon>Eleutherodactylus</taxon>
    </lineage>
</organism>
<comment type="caution">
    <text evidence="2">The sequence shown here is derived from an EMBL/GenBank/DDBJ whole genome shotgun (WGS) entry which is preliminary data.</text>
</comment>
<sequence>MCYHSAIRHTRTAEQYHCGYTGTLRRRGTQLSRPPSFWAATIDGSSLRRDQWGQSTMSDAHSTAAGRSGKHQNI</sequence>
<accession>A0A8J6ED72</accession>
<keyword evidence="3" id="KW-1185">Reference proteome</keyword>
<protein>
    <submittedName>
        <fullName evidence="2">Uncharacterized protein</fullName>
    </submittedName>
</protein>
<dbReference type="Proteomes" id="UP000770717">
    <property type="component" value="Unassembled WGS sequence"/>
</dbReference>
<reference evidence="2" key="1">
    <citation type="thesis" date="2020" institute="ProQuest LLC" country="789 East Eisenhower Parkway, Ann Arbor, MI, USA">
        <title>Comparative Genomics and Chromosome Evolution.</title>
        <authorList>
            <person name="Mudd A.B."/>
        </authorList>
    </citation>
    <scope>NUCLEOTIDE SEQUENCE</scope>
    <source>
        <strain evidence="2">HN-11 Male</strain>
        <tissue evidence="2">Kidney and liver</tissue>
    </source>
</reference>
<dbReference type="EMBL" id="WNTK01001701">
    <property type="protein sequence ID" value="KAG9466946.1"/>
    <property type="molecule type" value="Genomic_DNA"/>
</dbReference>
<evidence type="ECO:0000313" key="2">
    <source>
        <dbReference type="EMBL" id="KAG9466946.1"/>
    </source>
</evidence>